<dbReference type="GO" id="GO:0016757">
    <property type="term" value="F:glycosyltransferase activity"/>
    <property type="evidence" value="ECO:0007669"/>
    <property type="project" value="InterPro"/>
</dbReference>
<dbReference type="Pfam" id="PF00534">
    <property type="entry name" value="Glycos_transf_1"/>
    <property type="match status" value="1"/>
</dbReference>
<reference evidence="3 4" key="1">
    <citation type="journal article" date="2016" name="Nat. Commun.">
        <title>Thousands of microbial genomes shed light on interconnected biogeochemical processes in an aquifer system.</title>
        <authorList>
            <person name="Anantharaman K."/>
            <person name="Brown C.T."/>
            <person name="Hug L.A."/>
            <person name="Sharon I."/>
            <person name="Castelle C.J."/>
            <person name="Probst A.J."/>
            <person name="Thomas B.C."/>
            <person name="Singh A."/>
            <person name="Wilkins M.J."/>
            <person name="Karaoz U."/>
            <person name="Brodie E.L."/>
            <person name="Williams K.H."/>
            <person name="Hubbard S.S."/>
            <person name="Banfield J.F."/>
        </authorList>
    </citation>
    <scope>NUCLEOTIDE SEQUENCE [LARGE SCALE GENOMIC DNA]</scope>
</reference>
<evidence type="ECO:0000259" key="2">
    <source>
        <dbReference type="Pfam" id="PF13439"/>
    </source>
</evidence>
<dbReference type="PANTHER" id="PTHR45947">
    <property type="entry name" value="SULFOQUINOVOSYL TRANSFERASE SQD2"/>
    <property type="match status" value="1"/>
</dbReference>
<dbReference type="Proteomes" id="UP000179221">
    <property type="component" value="Unassembled WGS sequence"/>
</dbReference>
<organism evidence="3 4">
    <name type="scientific">Candidatus Woesebacteria bacterium RIFCSPHIGHO2_01_FULL_40_22</name>
    <dbReference type="NCBI Taxonomy" id="1802499"/>
    <lineage>
        <taxon>Bacteria</taxon>
        <taxon>Candidatus Woeseibacteriota</taxon>
    </lineage>
</organism>
<evidence type="ECO:0000313" key="3">
    <source>
        <dbReference type="EMBL" id="OGM26512.1"/>
    </source>
</evidence>
<evidence type="ECO:0008006" key="5">
    <source>
        <dbReference type="Google" id="ProtNLM"/>
    </source>
</evidence>
<dbReference type="AlphaFoldDB" id="A0A1F7YGX2"/>
<accession>A0A1F7YGX2</accession>
<evidence type="ECO:0000259" key="1">
    <source>
        <dbReference type="Pfam" id="PF00534"/>
    </source>
</evidence>
<feature type="domain" description="Glycosyltransferase subfamily 4-like N-terminal" evidence="2">
    <location>
        <begin position="18"/>
        <end position="203"/>
    </location>
</feature>
<dbReference type="Gene3D" id="3.40.50.2000">
    <property type="entry name" value="Glycogen Phosphorylase B"/>
    <property type="match status" value="2"/>
</dbReference>
<feature type="domain" description="Glycosyl transferase family 1" evidence="1">
    <location>
        <begin position="219"/>
        <end position="372"/>
    </location>
</feature>
<dbReference type="InterPro" id="IPR028098">
    <property type="entry name" value="Glyco_trans_4-like_N"/>
</dbReference>
<comment type="caution">
    <text evidence="3">The sequence shown here is derived from an EMBL/GenBank/DDBJ whole genome shotgun (WGS) entry which is preliminary data.</text>
</comment>
<name>A0A1F7YGX2_9BACT</name>
<dbReference type="EMBL" id="MGGL01000011">
    <property type="protein sequence ID" value="OGM26512.1"/>
    <property type="molecule type" value="Genomic_DNA"/>
</dbReference>
<dbReference type="InterPro" id="IPR050194">
    <property type="entry name" value="Glycosyltransferase_grp1"/>
</dbReference>
<dbReference type="Pfam" id="PF13439">
    <property type="entry name" value="Glyco_transf_4"/>
    <property type="match status" value="1"/>
</dbReference>
<dbReference type="PANTHER" id="PTHR45947:SF3">
    <property type="entry name" value="SULFOQUINOVOSYL TRANSFERASE SQD2"/>
    <property type="match status" value="1"/>
</dbReference>
<evidence type="ECO:0000313" key="4">
    <source>
        <dbReference type="Proteomes" id="UP000179221"/>
    </source>
</evidence>
<dbReference type="CDD" id="cd03801">
    <property type="entry name" value="GT4_PimA-like"/>
    <property type="match status" value="1"/>
</dbReference>
<sequence>MNPRVLMIGWELPPFNSGGLGEACLGLAKALSKKGVKITFVLPQKVDINVDFMDVVFADIEDSLKMMLSSYVTYSEWAKQFGTDGKNINPFDFLGGALEYAEKIGKIARRCNFDLVHSHDWLTFPAGIVAKKLSNKPFVTHVHQTEMDRTGGHNLNPIVYNIEKVGMEKADKVISVSQFTKNILVNNYAIDPNKITVVHNGIEEISRKRLPPALAAMKKLNYKLVLFLGRITLMKGPEYFVRAAKTVLEHRPKTIFVVVGSGDMQEQMMAEAGNLGIMDNFLFTGFLRGEEKNRIWQSADLFVIPSVSEPFGITALESIANGTPVLLSKQSGVAEVLSHVLKVDFWDTDEMANKIISVLAYPSLKKVLKQESSKELPLINWDKSADKCIGIYRSIQENHGF</sequence>
<proteinExistence type="predicted"/>
<gene>
    <name evidence="3" type="ORF">A2628_03160</name>
</gene>
<dbReference type="SUPFAM" id="SSF53756">
    <property type="entry name" value="UDP-Glycosyltransferase/glycogen phosphorylase"/>
    <property type="match status" value="1"/>
</dbReference>
<protein>
    <recommendedName>
        <fullName evidence="5">4-alpha-glucanotransferase</fullName>
    </recommendedName>
</protein>
<dbReference type="InterPro" id="IPR001296">
    <property type="entry name" value="Glyco_trans_1"/>
</dbReference>